<dbReference type="Gene3D" id="1.10.1200.10">
    <property type="entry name" value="ACP-like"/>
    <property type="match status" value="1"/>
</dbReference>
<gene>
    <name evidence="2" type="ORF">UU67_C0023G0004</name>
</gene>
<evidence type="ECO:0000259" key="1">
    <source>
        <dbReference type="PROSITE" id="PS50075"/>
    </source>
</evidence>
<sequence>MENQTKIIEAIAEHLTLPLADIDMEADLKDDMGLNPAEVADLLEHLSRTFNIIFDGSDILQIHTVGELVEMVEDKLLE</sequence>
<reference evidence="2 3" key="1">
    <citation type="journal article" date="2015" name="Nature">
        <title>rRNA introns, odd ribosomes, and small enigmatic genomes across a large radiation of phyla.</title>
        <authorList>
            <person name="Brown C.T."/>
            <person name="Hug L.A."/>
            <person name="Thomas B.C."/>
            <person name="Sharon I."/>
            <person name="Castelle C.J."/>
            <person name="Singh A."/>
            <person name="Wilkins M.J."/>
            <person name="Williams K.H."/>
            <person name="Banfield J.F."/>
        </authorList>
    </citation>
    <scope>NUCLEOTIDE SEQUENCE [LARGE SCALE GENOMIC DNA]</scope>
</reference>
<protein>
    <recommendedName>
        <fullName evidence="1">Carrier domain-containing protein</fullName>
    </recommendedName>
</protein>
<name>A0A0G0WN24_9BACT</name>
<dbReference type="InterPro" id="IPR036736">
    <property type="entry name" value="ACP-like_sf"/>
</dbReference>
<dbReference type="EMBL" id="LCBN01000023">
    <property type="protein sequence ID" value="KKS13482.1"/>
    <property type="molecule type" value="Genomic_DNA"/>
</dbReference>
<comment type="caution">
    <text evidence="2">The sequence shown here is derived from an EMBL/GenBank/DDBJ whole genome shotgun (WGS) entry which is preliminary data.</text>
</comment>
<proteinExistence type="predicted"/>
<dbReference type="Pfam" id="PF00550">
    <property type="entry name" value="PP-binding"/>
    <property type="match status" value="1"/>
</dbReference>
<accession>A0A0G0WN24</accession>
<feature type="domain" description="Carrier" evidence="1">
    <location>
        <begin position="1"/>
        <end position="76"/>
    </location>
</feature>
<evidence type="ECO:0000313" key="3">
    <source>
        <dbReference type="Proteomes" id="UP000034753"/>
    </source>
</evidence>
<dbReference type="SUPFAM" id="SSF47336">
    <property type="entry name" value="ACP-like"/>
    <property type="match status" value="1"/>
</dbReference>
<organism evidence="2 3">
    <name type="scientific">Candidatus Daviesbacteria bacterium GW2011_GWB1_41_5</name>
    <dbReference type="NCBI Taxonomy" id="1618429"/>
    <lineage>
        <taxon>Bacteria</taxon>
        <taxon>Candidatus Daviesiibacteriota</taxon>
    </lineage>
</organism>
<evidence type="ECO:0000313" key="2">
    <source>
        <dbReference type="EMBL" id="KKS13482.1"/>
    </source>
</evidence>
<dbReference type="InterPro" id="IPR009081">
    <property type="entry name" value="PP-bd_ACP"/>
</dbReference>
<dbReference type="PROSITE" id="PS50075">
    <property type="entry name" value="CARRIER"/>
    <property type="match status" value="1"/>
</dbReference>
<dbReference type="Proteomes" id="UP000034753">
    <property type="component" value="Unassembled WGS sequence"/>
</dbReference>
<dbReference type="AlphaFoldDB" id="A0A0G0WN24"/>